<gene>
    <name evidence="1" type="ORF">G4Z05_09375</name>
</gene>
<evidence type="ECO:0000313" key="2">
    <source>
        <dbReference type="Proteomes" id="UP000481621"/>
    </source>
</evidence>
<dbReference type="Proteomes" id="UP000481621">
    <property type="component" value="Unassembled WGS sequence"/>
</dbReference>
<accession>A0A6B3TQ29</accession>
<evidence type="ECO:0000313" key="1">
    <source>
        <dbReference type="EMBL" id="NEX79095.1"/>
    </source>
</evidence>
<dbReference type="AlphaFoldDB" id="A0A6B3TQ29"/>
<dbReference type="EMBL" id="JAAIUV010000012">
    <property type="protein sequence ID" value="NEX79095.1"/>
    <property type="molecule type" value="Genomic_DNA"/>
</dbReference>
<protein>
    <submittedName>
        <fullName evidence="1">Uncharacterized protein</fullName>
    </submittedName>
</protein>
<sequence>MEENNMEENNRNINKIDKKSKNKLNSIVDTKDLQCYIQELKDIENKLTNINEQVINIPTIKNKLDYCHDKLNKLYQEIREINKDIKSYSGFHTYINKIYAILEELKSKVSEHEKLLKQSFSKKQLIEKQTNISSTIQEDLNESSFLFKFKFSHLENYLMTEPKKSRGPTSIFRTQIN</sequence>
<dbReference type="RefSeq" id="WP_163251722.1">
    <property type="nucleotide sequence ID" value="NZ_JAAIUV010000012.1"/>
</dbReference>
<reference evidence="1" key="1">
    <citation type="submission" date="2020-02" db="EMBL/GenBank/DDBJ databases">
        <title>Bacillus sedimentmangrovi sp. nov., isolated from sediment of the mangrove ecosystem.</title>
        <authorList>
            <person name="Liu G."/>
        </authorList>
    </citation>
    <scope>NUCLEOTIDE SEQUENCE [LARGE SCALE GENOMIC DNA]</scope>
    <source>
        <strain evidence="1">SgZ-7</strain>
    </source>
</reference>
<proteinExistence type="predicted"/>
<comment type="caution">
    <text evidence="1">The sequence shown here is derived from an EMBL/GenBank/DDBJ whole genome shotgun (WGS) entry which is preliminary data.</text>
</comment>
<organism evidence="1 2">
    <name type="scientific">Neobacillus thermocopriae</name>
    <dbReference type="NCBI Taxonomy" id="1215031"/>
    <lineage>
        <taxon>Bacteria</taxon>
        <taxon>Bacillati</taxon>
        <taxon>Bacillota</taxon>
        <taxon>Bacilli</taxon>
        <taxon>Bacillales</taxon>
        <taxon>Bacillaceae</taxon>
        <taxon>Neobacillus</taxon>
    </lineage>
</organism>
<name>A0A6B3TQ29_9BACI</name>
<keyword evidence="2" id="KW-1185">Reference proteome</keyword>